<dbReference type="GO" id="GO:1990077">
    <property type="term" value="C:primosome complex"/>
    <property type="evidence" value="ECO:0007669"/>
    <property type="project" value="UniProtKB-UniRule"/>
</dbReference>
<dbReference type="GO" id="GO:0006269">
    <property type="term" value="P:DNA replication, synthesis of primer"/>
    <property type="evidence" value="ECO:0007669"/>
    <property type="project" value="UniProtKB-KW"/>
</dbReference>
<evidence type="ECO:0000256" key="1">
    <source>
        <dbReference type="ARBA" id="ARBA00022515"/>
    </source>
</evidence>
<proteinExistence type="inferred from homology"/>
<evidence type="ECO:0000256" key="3">
    <source>
        <dbReference type="ARBA" id="ARBA00023125"/>
    </source>
</evidence>
<evidence type="ECO:0000256" key="4">
    <source>
        <dbReference type="HAMAP-Rule" id="MF_00720"/>
    </source>
</evidence>
<dbReference type="Pfam" id="PF22657">
    <property type="entry name" value="SSB_1"/>
    <property type="match status" value="1"/>
</dbReference>
<evidence type="ECO:0000256" key="2">
    <source>
        <dbReference type="ARBA" id="ARBA00022705"/>
    </source>
</evidence>
<evidence type="ECO:0000313" key="5">
    <source>
        <dbReference type="EMBL" id="BAZ94857.1"/>
    </source>
</evidence>
<keyword evidence="1 4" id="KW-0639">Primosome</keyword>
<comment type="similarity">
    <text evidence="4">Belongs to the PriB family.</text>
</comment>
<dbReference type="NCBIfam" id="TIGR04418">
    <property type="entry name" value="PriB_gamma"/>
    <property type="match status" value="1"/>
</dbReference>
<dbReference type="PROSITE" id="PS50935">
    <property type="entry name" value="SSB"/>
    <property type="match status" value="1"/>
</dbReference>
<dbReference type="EMBL" id="AP018052">
    <property type="protein sequence ID" value="BAZ94857.1"/>
    <property type="molecule type" value="Genomic_DNA"/>
</dbReference>
<protein>
    <recommendedName>
        <fullName evidence="4">Replication restart protein PriB</fullName>
    </recommendedName>
</protein>
<name>A0A1Z4VT92_9GAMM</name>
<dbReference type="InterPro" id="IPR023646">
    <property type="entry name" value="Prisomal_replication_PriB"/>
</dbReference>
<sequence length="108" mass="11898">MERNQVRIDGRVSRAAQLRQSPAGIPIAHFVLDHQSEQTQAGLRRQSRFRIAVVAAGAELAAQAGRLQRDDRVRVSGFLSRADSRSGDQRLVIHAQQIEYAGLAEPAD</sequence>
<dbReference type="Proteomes" id="UP000218765">
    <property type="component" value="Chromosome"/>
</dbReference>
<keyword evidence="2 4" id="KW-0235">DNA replication</keyword>
<keyword evidence="6" id="KW-1185">Reference proteome</keyword>
<dbReference type="AlphaFoldDB" id="A0A1Z4VT92"/>
<evidence type="ECO:0000313" key="6">
    <source>
        <dbReference type="Proteomes" id="UP000218765"/>
    </source>
</evidence>
<dbReference type="SUPFAM" id="SSF50249">
    <property type="entry name" value="Nucleic acid-binding proteins"/>
    <property type="match status" value="1"/>
</dbReference>
<dbReference type="GO" id="GO:0003697">
    <property type="term" value="F:single-stranded DNA binding"/>
    <property type="evidence" value="ECO:0007669"/>
    <property type="project" value="UniProtKB-UniRule"/>
</dbReference>
<dbReference type="InterPro" id="IPR012340">
    <property type="entry name" value="NA-bd_OB-fold"/>
</dbReference>
<gene>
    <name evidence="4" type="primary">priB</name>
    <name evidence="5" type="ORF">FOKN1_2485</name>
</gene>
<accession>A0A1Z4VT92</accession>
<organism evidence="5 6">
    <name type="scientific">Thiohalobacter thiocyanaticus</name>
    <dbReference type="NCBI Taxonomy" id="585455"/>
    <lineage>
        <taxon>Bacteria</taxon>
        <taxon>Pseudomonadati</taxon>
        <taxon>Pseudomonadota</taxon>
        <taxon>Gammaproteobacteria</taxon>
        <taxon>Thiohalobacterales</taxon>
        <taxon>Thiohalobacteraceae</taxon>
        <taxon>Thiohalobacter</taxon>
    </lineage>
</organism>
<keyword evidence="3 4" id="KW-0238">DNA-binding</keyword>
<dbReference type="PIRSF" id="PIRSF003135">
    <property type="entry name" value="Primosomal_n"/>
    <property type="match status" value="1"/>
</dbReference>
<dbReference type="HAMAP" id="MF_00720">
    <property type="entry name" value="PriB"/>
    <property type="match status" value="1"/>
</dbReference>
<dbReference type="RefSeq" id="WP_201344919.1">
    <property type="nucleotide sequence ID" value="NZ_AP018052.1"/>
</dbReference>
<dbReference type="InterPro" id="IPR000424">
    <property type="entry name" value="Primosome_PriB/ssb"/>
</dbReference>
<dbReference type="KEGG" id="ttc:FOKN1_2485"/>
<comment type="function">
    <text evidence="4">Involved in the restart of stalled replication forks, which reloads the replicative helicase on sites other than the origin of replication; the PriA-PriB pathway is the major replication restart pathway. During primosome assembly it facilitates complex formation between PriA and DnaT on DNA; stabilizes PriA on DNA. Stimulates the DNA unwinding activity of PriA helicase.</text>
</comment>
<comment type="subunit">
    <text evidence="4">Homodimer. Interacts with PriA and DnaT. Component of the replication restart primosome. Primosome assembly occurs via a 'hand-off' mechanism. PriA binds to replication forks, subsequently PriB then DnaT bind; DnaT then displaces ssDNA to generate the helicase loading substrate.</text>
</comment>
<reference evidence="5 6" key="1">
    <citation type="submission" date="2017-05" db="EMBL/GenBank/DDBJ databases">
        <title>Thiocyanate degradation by Thiohalobacter thiocyanaticus FOKN1.</title>
        <authorList>
            <person name="Oshiki M."/>
            <person name="Fukushima T."/>
            <person name="Kawano S."/>
            <person name="Nakagawa J."/>
        </authorList>
    </citation>
    <scope>NUCLEOTIDE SEQUENCE [LARGE SCALE GENOMIC DNA]</scope>
    <source>
        <strain evidence="5 6">FOKN1</strain>
    </source>
</reference>
<dbReference type="Gene3D" id="2.40.50.140">
    <property type="entry name" value="Nucleic acid-binding proteins"/>
    <property type="match status" value="1"/>
</dbReference>